<dbReference type="STRING" id="155974.SAMN04487818_102383"/>
<organism evidence="2 3">
    <name type="scientific">Actinokineospora terrae</name>
    <dbReference type="NCBI Taxonomy" id="155974"/>
    <lineage>
        <taxon>Bacteria</taxon>
        <taxon>Bacillati</taxon>
        <taxon>Actinomycetota</taxon>
        <taxon>Actinomycetes</taxon>
        <taxon>Pseudonocardiales</taxon>
        <taxon>Pseudonocardiaceae</taxon>
        <taxon>Actinokineospora</taxon>
    </lineage>
</organism>
<protein>
    <submittedName>
        <fullName evidence="2">Uncharacterized protein</fullName>
    </submittedName>
</protein>
<reference evidence="3" key="1">
    <citation type="submission" date="2016-10" db="EMBL/GenBank/DDBJ databases">
        <authorList>
            <person name="Varghese N."/>
            <person name="Submissions S."/>
        </authorList>
    </citation>
    <scope>NUCLEOTIDE SEQUENCE [LARGE SCALE GENOMIC DNA]</scope>
    <source>
        <strain evidence="3">DSM 44260</strain>
    </source>
</reference>
<dbReference type="EMBL" id="FOGI01000002">
    <property type="protein sequence ID" value="SER28141.1"/>
    <property type="molecule type" value="Genomic_DNA"/>
</dbReference>
<dbReference type="Proteomes" id="UP000199051">
    <property type="component" value="Unassembled WGS sequence"/>
</dbReference>
<evidence type="ECO:0000313" key="3">
    <source>
        <dbReference type="Proteomes" id="UP000199051"/>
    </source>
</evidence>
<feature type="region of interest" description="Disordered" evidence="1">
    <location>
        <begin position="1"/>
        <end position="60"/>
    </location>
</feature>
<evidence type="ECO:0000256" key="1">
    <source>
        <dbReference type="SAM" id="MobiDB-lite"/>
    </source>
</evidence>
<sequence length="60" mass="6394">MTPVTAQHEGGMSPVLFSHPTTEERAVTRNPGNAQVPRFESSSDTPGTAPTPRHPDRSAP</sequence>
<dbReference type="AlphaFoldDB" id="A0A1H9MX41"/>
<evidence type="ECO:0000313" key="2">
    <source>
        <dbReference type="EMBL" id="SER28141.1"/>
    </source>
</evidence>
<keyword evidence="3" id="KW-1185">Reference proteome</keyword>
<proteinExistence type="predicted"/>
<name>A0A1H9MX41_9PSEU</name>
<gene>
    <name evidence="2" type="ORF">SAMN04487818_102383</name>
</gene>
<accession>A0A1H9MX41</accession>
<dbReference type="RefSeq" id="WP_143073371.1">
    <property type="nucleotide sequence ID" value="NZ_FOGI01000002.1"/>
</dbReference>